<evidence type="ECO:0000313" key="3">
    <source>
        <dbReference type="Proteomes" id="UP000245839"/>
    </source>
</evidence>
<dbReference type="RefSeq" id="WP_170125282.1">
    <property type="nucleotide sequence ID" value="NZ_QGDJ01000001.1"/>
</dbReference>
<dbReference type="EMBL" id="QGDJ01000001">
    <property type="protein sequence ID" value="PWJ22350.1"/>
    <property type="molecule type" value="Genomic_DNA"/>
</dbReference>
<reference evidence="4" key="1">
    <citation type="submission" date="2016-10" db="EMBL/GenBank/DDBJ databases">
        <authorList>
            <person name="Varghese N."/>
            <person name="Submissions S."/>
        </authorList>
    </citation>
    <scope>NUCLEOTIDE SEQUENCE [LARGE SCALE GENOMIC DNA]</scope>
    <source>
        <strain evidence="4">DSM 25227</strain>
    </source>
</reference>
<keyword evidence="3" id="KW-1185">Reference proteome</keyword>
<name>A0A2Y9A5A0_9RHOB</name>
<protein>
    <submittedName>
        <fullName evidence="1">Uncharacterized protein DUF2799</fullName>
    </submittedName>
</protein>
<dbReference type="Pfam" id="PF10973">
    <property type="entry name" value="DUF2799"/>
    <property type="match status" value="1"/>
</dbReference>
<dbReference type="PROSITE" id="PS51257">
    <property type="entry name" value="PROKAR_LIPOPROTEIN"/>
    <property type="match status" value="1"/>
</dbReference>
<dbReference type="Proteomes" id="UP000251571">
    <property type="component" value="Unassembled WGS sequence"/>
</dbReference>
<accession>A0A2Y9A5A0</accession>
<evidence type="ECO:0000313" key="1">
    <source>
        <dbReference type="EMBL" id="PWJ22350.1"/>
    </source>
</evidence>
<sequence>MRLPFVLVLLGGFAGCAELTEFSCAHTDPVARGERLARQGQPESALAREVARCAATPTPLSAELLAEGYARGRAIHCTPAGAFDAGHDGYRLGDFCPEAAVPELERANRRGFLLREVEAEIRSLRHERFALVAQLRGLDADDPDYTSRRSRLWRLDWRLNQLDQRRFLLRAAY</sequence>
<dbReference type="InterPro" id="IPR021242">
    <property type="entry name" value="DUF2799"/>
</dbReference>
<proteinExistence type="predicted"/>
<evidence type="ECO:0000313" key="4">
    <source>
        <dbReference type="Proteomes" id="UP000251571"/>
    </source>
</evidence>
<dbReference type="AlphaFoldDB" id="A0A2Y9A5A0"/>
<organism evidence="2 4">
    <name type="scientific">Jannaschia seohaensis</name>
    <dbReference type="NCBI Taxonomy" id="475081"/>
    <lineage>
        <taxon>Bacteria</taxon>
        <taxon>Pseudomonadati</taxon>
        <taxon>Pseudomonadota</taxon>
        <taxon>Alphaproteobacteria</taxon>
        <taxon>Rhodobacterales</taxon>
        <taxon>Roseobacteraceae</taxon>
        <taxon>Jannaschia</taxon>
    </lineage>
</organism>
<dbReference type="Proteomes" id="UP000245839">
    <property type="component" value="Unassembled WGS sequence"/>
</dbReference>
<evidence type="ECO:0000313" key="2">
    <source>
        <dbReference type="EMBL" id="SSA38628.1"/>
    </source>
</evidence>
<gene>
    <name evidence="1" type="ORF">BCF38_101761</name>
    <name evidence="2" type="ORF">SAMN05421539_101761</name>
</gene>
<reference evidence="1 3" key="3">
    <citation type="submission" date="2018-03" db="EMBL/GenBank/DDBJ databases">
        <title>Genomic Encyclopedia of Archaeal and Bacterial Type Strains, Phase II (KMG-II): from individual species to whole genera.</title>
        <authorList>
            <person name="Goeker M."/>
        </authorList>
    </citation>
    <scope>NUCLEOTIDE SEQUENCE [LARGE SCALE GENOMIC DNA]</scope>
    <source>
        <strain evidence="1 3">DSM 25227</strain>
    </source>
</reference>
<reference evidence="2" key="2">
    <citation type="submission" date="2016-10" db="EMBL/GenBank/DDBJ databases">
        <authorList>
            <person name="Cai Z."/>
        </authorList>
    </citation>
    <scope>NUCLEOTIDE SEQUENCE [LARGE SCALE GENOMIC DNA]</scope>
    <source>
        <strain evidence="2">DSM 25227</strain>
    </source>
</reference>
<dbReference type="EMBL" id="UETC01000001">
    <property type="protein sequence ID" value="SSA38628.1"/>
    <property type="molecule type" value="Genomic_DNA"/>
</dbReference>